<dbReference type="CDD" id="cd04866">
    <property type="entry name" value="LigD_Pol_like_3"/>
    <property type="match status" value="1"/>
</dbReference>
<dbReference type="Gene3D" id="3.30.470.30">
    <property type="entry name" value="DNA ligase/mRNA capping enzyme"/>
    <property type="match status" value="1"/>
</dbReference>
<dbReference type="PROSITE" id="PS50160">
    <property type="entry name" value="DNA_LIGASE_A3"/>
    <property type="match status" value="1"/>
</dbReference>
<sequence>MKPMLLTDATEIPLGKDWLYETKYDGFRCILEWESEPILKSRNGKILNLMFPEIIDFCHKMYEQIKSYLPITLDGELVHLTNDINSNFSVVQLRGRMRNKDVIQNHMEQFPCHYIAFDLLVNKGEDQFDLSLTKRKQQLKKLFQKLHLPLSINYENVQRLQAIDVYMDYESLWNQIVVNNGEGVIAKRKNSMWISEKRTGNWLKIKNWKFVSVILTKFDKSNNFFHGAVYLNKELVEIVTFLHGLKEEELKTLSKLFQTNGKKVNKNIWEIEPSICVDIACIDFDGKSLREPRFHQFNFEKEPLDCQWQHMQRQLFPLPEKVTITHPDKPVWLASGVQKDDYLFYLQNISSFILPFLRDRQLTVIRYPHGVPGESFYQKNFPDTVPDFIKTEQLEDNRYVMCNDVESLLWLGNQLALELHIPFQPIYTSKPTEIVFDLDPPSVNEFSMAVEAALRMKAIFDHFELPSFVKTSGGKGLQIYIPLPLNAYSYEDTRVFTKFVCDFLCEQEPQWFTTERLKKNRKNKLYLDYVQHHEGKTIIAPYSTRGNEHGFVATPLKWEEVSDSLKPDFFTIPSVLERIKKIGNPFRDIRQVVEEQKFEKVLHQIKED</sequence>
<evidence type="ECO:0000256" key="2">
    <source>
        <dbReference type="ARBA" id="ARBA00049990"/>
    </source>
</evidence>
<dbReference type="NCBIfam" id="NF007211">
    <property type="entry name" value="PRK09633.1"/>
    <property type="match status" value="1"/>
</dbReference>
<dbReference type="EMBL" id="JBAWSY010000003">
    <property type="protein sequence ID" value="MEI4769376.1"/>
    <property type="molecule type" value="Genomic_DNA"/>
</dbReference>
<dbReference type="NCBIfam" id="TIGR02778">
    <property type="entry name" value="ligD_pol"/>
    <property type="match status" value="1"/>
</dbReference>
<evidence type="ECO:0000313" key="5">
    <source>
        <dbReference type="Proteomes" id="UP001364890"/>
    </source>
</evidence>
<keyword evidence="5" id="KW-1185">Reference proteome</keyword>
<protein>
    <submittedName>
        <fullName evidence="4">DNA ligase D</fullName>
        <ecNumber evidence="4">6.5.1.1</ecNumber>
    </submittedName>
</protein>
<organism evidence="4 5">
    <name type="scientific">Psychrobacillus mangrovi</name>
    <dbReference type="NCBI Taxonomy" id="3117745"/>
    <lineage>
        <taxon>Bacteria</taxon>
        <taxon>Bacillati</taxon>
        <taxon>Bacillota</taxon>
        <taxon>Bacilli</taxon>
        <taxon>Bacillales</taxon>
        <taxon>Bacillaceae</taxon>
        <taxon>Psychrobacillus</taxon>
    </lineage>
</organism>
<dbReference type="Pfam" id="PF01068">
    <property type="entry name" value="DNA_ligase_A_M"/>
    <property type="match status" value="1"/>
</dbReference>
<dbReference type="Proteomes" id="UP001364890">
    <property type="component" value="Unassembled WGS sequence"/>
</dbReference>
<dbReference type="RefSeq" id="WP_336497078.1">
    <property type="nucleotide sequence ID" value="NZ_JBAWSY010000003.1"/>
</dbReference>
<dbReference type="InterPro" id="IPR014145">
    <property type="entry name" value="LigD_pol_dom"/>
</dbReference>
<proteinExistence type="inferred from homology"/>
<feature type="domain" description="ATP-dependent DNA ligase family profile" evidence="3">
    <location>
        <begin position="114"/>
        <end position="247"/>
    </location>
</feature>
<dbReference type="GO" id="GO:0003910">
    <property type="term" value="F:DNA ligase (ATP) activity"/>
    <property type="evidence" value="ECO:0007669"/>
    <property type="project" value="UniProtKB-EC"/>
</dbReference>
<dbReference type="Pfam" id="PF21686">
    <property type="entry name" value="LigD_Prim-Pol"/>
    <property type="match status" value="1"/>
</dbReference>
<dbReference type="InterPro" id="IPR016059">
    <property type="entry name" value="DNA_ligase_ATP-dep_CS"/>
</dbReference>
<evidence type="ECO:0000259" key="3">
    <source>
        <dbReference type="PROSITE" id="PS50160"/>
    </source>
</evidence>
<reference evidence="4 5" key="1">
    <citation type="submission" date="2024-01" db="EMBL/GenBank/DDBJ databases">
        <title>Seven novel Bacillus-like species.</title>
        <authorList>
            <person name="Liu G."/>
        </authorList>
    </citation>
    <scope>NUCLEOTIDE SEQUENCE [LARGE SCALE GENOMIC DNA]</scope>
    <source>
        <strain evidence="4 5">FJAT-51614</strain>
    </source>
</reference>
<dbReference type="PROSITE" id="PS00333">
    <property type="entry name" value="DNA_LIGASE_A2"/>
    <property type="match status" value="1"/>
</dbReference>
<dbReference type="PANTHER" id="PTHR42705:SF2">
    <property type="entry name" value="BIFUNCTIONAL NON-HOMOLOGOUS END JOINING PROTEIN LIGD"/>
    <property type="match status" value="1"/>
</dbReference>
<dbReference type="EC" id="6.5.1.1" evidence="4"/>
<accession>A0ABU8F5T5</accession>
<dbReference type="InterPro" id="IPR014143">
    <property type="entry name" value="NHEJ_ligase_prk"/>
</dbReference>
<dbReference type="InterPro" id="IPR033652">
    <property type="entry name" value="LigD_Pol-like_3"/>
</dbReference>
<comment type="similarity">
    <text evidence="1">In the C-terminal section; belongs to the ATP-dependent DNA ligase family.</text>
</comment>
<evidence type="ECO:0000313" key="4">
    <source>
        <dbReference type="EMBL" id="MEI4769376.1"/>
    </source>
</evidence>
<dbReference type="InterPro" id="IPR052171">
    <property type="entry name" value="NHEJ_LigD"/>
</dbReference>
<gene>
    <name evidence="4" type="ORF">WAX74_06920</name>
</gene>
<dbReference type="Gene3D" id="3.90.920.10">
    <property type="entry name" value="DNA primase, PRIM domain"/>
    <property type="match status" value="1"/>
</dbReference>
<comment type="similarity">
    <text evidence="2">In the N-terminal section; belongs to the LigD polymerase family.</text>
</comment>
<dbReference type="InterPro" id="IPR012310">
    <property type="entry name" value="DNA_ligase_ATP-dep_cent"/>
</dbReference>
<name>A0ABU8F5T5_9BACI</name>
<dbReference type="NCBIfam" id="TIGR02776">
    <property type="entry name" value="NHEJ_ligase_prk"/>
    <property type="match status" value="1"/>
</dbReference>
<keyword evidence="4" id="KW-0436">Ligase</keyword>
<dbReference type="PANTHER" id="PTHR42705">
    <property type="entry name" value="BIFUNCTIONAL NON-HOMOLOGOUS END JOINING PROTEIN LIGD"/>
    <property type="match status" value="1"/>
</dbReference>
<evidence type="ECO:0000256" key="1">
    <source>
        <dbReference type="ARBA" id="ARBA00049981"/>
    </source>
</evidence>
<dbReference type="SUPFAM" id="SSF56091">
    <property type="entry name" value="DNA ligase/mRNA capping enzyme, catalytic domain"/>
    <property type="match status" value="1"/>
</dbReference>
<comment type="caution">
    <text evidence="4">The sequence shown here is derived from an EMBL/GenBank/DDBJ whole genome shotgun (WGS) entry which is preliminary data.</text>
</comment>